<reference evidence="2" key="1">
    <citation type="submission" date="2017-03" db="EMBL/GenBank/DDBJ databases">
        <title>Phytopthora megakarya and P. palmivora, two closely related causual agents of cacao black pod achieved similar genome size and gene model numbers by different mechanisms.</title>
        <authorList>
            <person name="Ali S."/>
            <person name="Shao J."/>
            <person name="Larry D.J."/>
            <person name="Kronmiller B."/>
            <person name="Shen D."/>
            <person name="Strem M.D."/>
            <person name="Melnick R.L."/>
            <person name="Guiltinan M.J."/>
            <person name="Tyler B.M."/>
            <person name="Meinhardt L.W."/>
            <person name="Bailey B.A."/>
        </authorList>
    </citation>
    <scope>NUCLEOTIDE SEQUENCE [LARGE SCALE GENOMIC DNA]</scope>
    <source>
        <strain evidence="2">zdho120</strain>
    </source>
</reference>
<dbReference type="AlphaFoldDB" id="A0A225WU31"/>
<gene>
    <name evidence="1" type="ORF">PHMEG_0005006</name>
</gene>
<protein>
    <submittedName>
        <fullName evidence="1">Uncharacterized protein</fullName>
    </submittedName>
</protein>
<dbReference type="OrthoDB" id="128905at2759"/>
<sequence>MNGPGEKTFKGFWRELTKEGWKPRKPTELVKHHSYVKLGIKGRLNLVKRGVDHFVGKLM</sequence>
<accession>A0A225WU31</accession>
<dbReference type="EMBL" id="NBNE01000311">
    <property type="protein sequence ID" value="OWZ20567.1"/>
    <property type="molecule type" value="Genomic_DNA"/>
</dbReference>
<keyword evidence="2" id="KW-1185">Reference proteome</keyword>
<evidence type="ECO:0000313" key="1">
    <source>
        <dbReference type="EMBL" id="OWZ20567.1"/>
    </source>
</evidence>
<dbReference type="Proteomes" id="UP000198211">
    <property type="component" value="Unassembled WGS sequence"/>
</dbReference>
<evidence type="ECO:0000313" key="2">
    <source>
        <dbReference type="Proteomes" id="UP000198211"/>
    </source>
</evidence>
<proteinExistence type="predicted"/>
<comment type="caution">
    <text evidence="1">The sequence shown here is derived from an EMBL/GenBank/DDBJ whole genome shotgun (WGS) entry which is preliminary data.</text>
</comment>
<organism evidence="1 2">
    <name type="scientific">Phytophthora megakarya</name>
    <dbReference type="NCBI Taxonomy" id="4795"/>
    <lineage>
        <taxon>Eukaryota</taxon>
        <taxon>Sar</taxon>
        <taxon>Stramenopiles</taxon>
        <taxon>Oomycota</taxon>
        <taxon>Peronosporomycetes</taxon>
        <taxon>Peronosporales</taxon>
        <taxon>Peronosporaceae</taxon>
        <taxon>Phytophthora</taxon>
    </lineage>
</organism>
<name>A0A225WU31_9STRA</name>